<gene>
    <name evidence="3" type="ORF">SAMN06265367_101222</name>
</gene>
<comment type="caution">
    <text evidence="3">The sequence shown here is derived from an EMBL/GenBank/DDBJ whole genome shotgun (WGS) entry which is preliminary data.</text>
</comment>
<dbReference type="RefSeq" id="WP_283411168.1">
    <property type="nucleotide sequence ID" value="NZ_FXUA01000001.1"/>
</dbReference>
<evidence type="ECO:0000313" key="3">
    <source>
        <dbReference type="EMBL" id="SMP03915.1"/>
    </source>
</evidence>
<dbReference type="InterPro" id="IPR050491">
    <property type="entry name" value="AmpC-like"/>
</dbReference>
<feature type="transmembrane region" description="Helical" evidence="1">
    <location>
        <begin position="7"/>
        <end position="25"/>
    </location>
</feature>
<keyword evidence="4" id="KW-1185">Reference proteome</keyword>
<dbReference type="EMBL" id="FXUA01000001">
    <property type="protein sequence ID" value="SMP03915.1"/>
    <property type="molecule type" value="Genomic_DNA"/>
</dbReference>
<reference evidence="3 4" key="1">
    <citation type="submission" date="2017-05" db="EMBL/GenBank/DDBJ databases">
        <authorList>
            <person name="Varghese N."/>
            <person name="Submissions S."/>
        </authorList>
    </citation>
    <scope>NUCLEOTIDE SEQUENCE [LARGE SCALE GENOMIC DNA]</scope>
    <source>
        <strain evidence="3 4">DSM 15360</strain>
    </source>
</reference>
<evidence type="ECO:0000256" key="1">
    <source>
        <dbReference type="SAM" id="Phobius"/>
    </source>
</evidence>
<feature type="domain" description="Beta-lactamase-related" evidence="2">
    <location>
        <begin position="48"/>
        <end position="359"/>
    </location>
</feature>
<dbReference type="InterPro" id="IPR001466">
    <property type="entry name" value="Beta-lactam-related"/>
</dbReference>
<organism evidence="3 4">
    <name type="scientific">Algoriphagus winogradskyi</name>
    <dbReference type="NCBI Taxonomy" id="237017"/>
    <lineage>
        <taxon>Bacteria</taxon>
        <taxon>Pseudomonadati</taxon>
        <taxon>Bacteroidota</taxon>
        <taxon>Cytophagia</taxon>
        <taxon>Cytophagales</taxon>
        <taxon>Cyclobacteriaceae</taxon>
        <taxon>Algoriphagus</taxon>
    </lineage>
</organism>
<evidence type="ECO:0000313" key="4">
    <source>
        <dbReference type="Proteomes" id="UP001157915"/>
    </source>
</evidence>
<evidence type="ECO:0000259" key="2">
    <source>
        <dbReference type="Pfam" id="PF00144"/>
    </source>
</evidence>
<keyword evidence="1" id="KW-0472">Membrane</keyword>
<keyword evidence="1" id="KW-0812">Transmembrane</keyword>
<name>A0ABY1N9P5_9BACT</name>
<accession>A0ABY1N9P5</accession>
<dbReference type="Proteomes" id="UP001157915">
    <property type="component" value="Unassembled WGS sequence"/>
</dbReference>
<keyword evidence="1" id="KW-1133">Transmembrane helix</keyword>
<proteinExistence type="predicted"/>
<sequence>MTKKIKVLLSVLVFWAALFIAWEWWHSFPKVRVISNTQVNTVQDGVDSILKSAMLTYLLPSISGAIVKDGKVIYLNAFGFENLETKDSLTVDSRVLVASISKIFIALSVASSFQDRGILPFDSLYAIELGPSLNFSPLGSIRIDHLLSHQSGIRDKTFSEKILSFSKSQNLNEWGVEFIANLATYHSDSSYYNYADSNYDLLGFLLTANDATDLDTFVKTHVFEPSGMTNSEFVSEWPMKEKGLTGYQKTFIWKRIEPKRISFPVLPSPSSGLVTTTKDMSMAMVQLLRGENGAYQKALDWLIIEDEDVPLGFQNTQINGSEWIGHFGGQAGYSSLLFYSKETKTAIFLFANSRDKSDFRIQIANQVISYLSP</sequence>
<dbReference type="PANTHER" id="PTHR46825">
    <property type="entry name" value="D-ALANYL-D-ALANINE-CARBOXYPEPTIDASE/ENDOPEPTIDASE AMPH"/>
    <property type="match status" value="1"/>
</dbReference>
<protein>
    <submittedName>
        <fullName evidence="3">CubicO group peptidase, beta-lactamase class C family</fullName>
    </submittedName>
</protein>
<dbReference type="PANTHER" id="PTHR46825:SF9">
    <property type="entry name" value="BETA-LACTAMASE-RELATED DOMAIN-CONTAINING PROTEIN"/>
    <property type="match status" value="1"/>
</dbReference>
<dbReference type="SUPFAM" id="SSF56601">
    <property type="entry name" value="beta-lactamase/transpeptidase-like"/>
    <property type="match status" value="1"/>
</dbReference>
<dbReference type="Pfam" id="PF00144">
    <property type="entry name" value="Beta-lactamase"/>
    <property type="match status" value="1"/>
</dbReference>
<dbReference type="InterPro" id="IPR012338">
    <property type="entry name" value="Beta-lactam/transpept-like"/>
</dbReference>
<dbReference type="Gene3D" id="3.40.710.10">
    <property type="entry name" value="DD-peptidase/beta-lactamase superfamily"/>
    <property type="match status" value="1"/>
</dbReference>